<feature type="transmembrane region" description="Helical" evidence="1">
    <location>
        <begin position="351"/>
        <end position="375"/>
    </location>
</feature>
<keyword evidence="3" id="KW-1185">Reference proteome</keyword>
<keyword evidence="1" id="KW-1133">Transmembrane helix</keyword>
<protein>
    <submittedName>
        <fullName evidence="2">Uncharacterized protein</fullName>
    </submittedName>
</protein>
<evidence type="ECO:0000256" key="1">
    <source>
        <dbReference type="SAM" id="Phobius"/>
    </source>
</evidence>
<keyword evidence="1" id="KW-0472">Membrane</keyword>
<feature type="transmembrane region" description="Helical" evidence="1">
    <location>
        <begin position="241"/>
        <end position="266"/>
    </location>
</feature>
<reference evidence="2 3" key="1">
    <citation type="submission" date="2018-04" db="EMBL/GenBank/DDBJ databases">
        <authorList>
            <person name="Zhang X."/>
            <person name="Yuan J."/>
            <person name="Li F."/>
            <person name="Xiang J."/>
        </authorList>
    </citation>
    <scope>NUCLEOTIDE SEQUENCE [LARGE SCALE GENOMIC DNA]</scope>
    <source>
        <tissue evidence="2">Muscle</tissue>
    </source>
</reference>
<dbReference type="Proteomes" id="UP000283509">
    <property type="component" value="Unassembled WGS sequence"/>
</dbReference>
<evidence type="ECO:0000313" key="3">
    <source>
        <dbReference type="Proteomes" id="UP000283509"/>
    </source>
</evidence>
<name>A0A423U643_PENVA</name>
<proteinExistence type="predicted"/>
<accession>A0A423U643</accession>
<sequence>MIIILLTGGTASIFLSALTNRGTAGANKLLVQLYPISLILPGDIGDNSSGTLSFSLHSFCTEVGNKLARDTRPYDSMPYPGTGGTSCRCTAAWYFFSLAYLCRTMVGETAAGTFPLPCLTWYIVRHTGLREVLIPSSFLSGTGWKPSWQVAQLQVLPYSLWQVAQLQVTGGTAAGTFFSLPTGTGAAAAGTSFSLPTGTGGTAAGGTAAGTSFSLCLPYRWHSFFPHFLQPTPHKTHGTSFWYFLLLVYRYRWHSFWYFLLLAFWYRWHSCRYFLLLAYRCNRWQQLQVLFLLLAYWYRWHSCRYFLSSFAYRYRCTAAGYFLLLAYQTGGQLHVLSLLALEGGNSCRNFLLLPTGTGGTAAPLTSLLLALLVQWHSAGTYQSPCHRYRWHSCQYFSPCLLGTGGQRRYFLLLPTGTGGTAAVFFSLPTGTGHKSCRYFLLLAYWYRWHSLQVLPSPSYWTGGTAAGHPSLGLVVHVAQLQVLPSPCLPVQVAQLQVLLLLSYVKAGTAAGTPSPCLRYRWHSCRYFLLPPCRYRLIQLTHHPPERQAGLTSLPRPRAPRLRYLPKLPELPRRRRSHFLALQPSTWYLRPANT</sequence>
<keyword evidence="1" id="KW-0812">Transmembrane</keyword>
<comment type="caution">
    <text evidence="2">The sequence shown here is derived from an EMBL/GenBank/DDBJ whole genome shotgun (WGS) entry which is preliminary data.</text>
</comment>
<organism evidence="2 3">
    <name type="scientific">Penaeus vannamei</name>
    <name type="common">Whiteleg shrimp</name>
    <name type="synonym">Litopenaeus vannamei</name>
    <dbReference type="NCBI Taxonomy" id="6689"/>
    <lineage>
        <taxon>Eukaryota</taxon>
        <taxon>Metazoa</taxon>
        <taxon>Ecdysozoa</taxon>
        <taxon>Arthropoda</taxon>
        <taxon>Crustacea</taxon>
        <taxon>Multicrustacea</taxon>
        <taxon>Malacostraca</taxon>
        <taxon>Eumalacostraca</taxon>
        <taxon>Eucarida</taxon>
        <taxon>Decapoda</taxon>
        <taxon>Dendrobranchiata</taxon>
        <taxon>Penaeoidea</taxon>
        <taxon>Penaeidae</taxon>
        <taxon>Penaeus</taxon>
    </lineage>
</organism>
<evidence type="ECO:0000313" key="2">
    <source>
        <dbReference type="EMBL" id="ROT84168.1"/>
    </source>
</evidence>
<reference evidence="2 3" key="2">
    <citation type="submission" date="2019-01" db="EMBL/GenBank/DDBJ databases">
        <title>The decoding of complex shrimp genome reveals the adaptation for benthos swimmer, frequently molting mechanism and breeding impact on genome.</title>
        <authorList>
            <person name="Sun Y."/>
            <person name="Gao Y."/>
            <person name="Yu Y."/>
        </authorList>
    </citation>
    <scope>NUCLEOTIDE SEQUENCE [LARGE SCALE GENOMIC DNA]</scope>
    <source>
        <tissue evidence="2">Muscle</tissue>
    </source>
</reference>
<gene>
    <name evidence="2" type="ORF">C7M84_022663</name>
</gene>
<dbReference type="AlphaFoldDB" id="A0A423U643"/>
<feature type="transmembrane region" description="Helical" evidence="1">
    <location>
        <begin position="319"/>
        <end position="339"/>
    </location>
</feature>
<dbReference type="EMBL" id="QCYY01000587">
    <property type="protein sequence ID" value="ROT84168.1"/>
    <property type="molecule type" value="Genomic_DNA"/>
</dbReference>
<dbReference type="STRING" id="6689.A0A423U643"/>